<reference evidence="6" key="3">
    <citation type="submission" date="2025-09" db="UniProtKB">
        <authorList>
            <consortium name="Ensembl"/>
        </authorList>
    </citation>
    <scope>IDENTIFICATION</scope>
    <source>
        <strain evidence="6">Thorbecke</strain>
    </source>
</reference>
<dbReference type="Ensembl" id="ENSOCUT00000038397.1">
    <property type="protein sequence ID" value="ENSOCUP00000044492.1"/>
    <property type="gene ID" value="ENSOCUG00000012472.3"/>
</dbReference>
<name>A0A5F9DGM2_RABIT</name>
<dbReference type="Gene3D" id="3.30.70.3370">
    <property type="match status" value="1"/>
</dbReference>
<dbReference type="PANTHER" id="PTHR10496">
    <property type="entry name" value="40S RIBOSOMAL PROTEIN S24"/>
    <property type="match status" value="1"/>
</dbReference>
<gene>
    <name evidence="6" type="primary">LOC100338405</name>
</gene>
<dbReference type="InterPro" id="IPR053709">
    <property type="entry name" value="eRP_eS24_sf"/>
</dbReference>
<dbReference type="GeneTree" id="ENSGT00390000000153"/>
<comment type="similarity">
    <text evidence="1 4">Belongs to the eukaryotic ribosomal protein eS24 family.</text>
</comment>
<proteinExistence type="inferred from homology"/>
<dbReference type="GO" id="GO:0003735">
    <property type="term" value="F:structural constituent of ribosome"/>
    <property type="evidence" value="ECO:0007669"/>
    <property type="project" value="InterPro"/>
</dbReference>
<organism evidence="6 7">
    <name type="scientific">Oryctolagus cuniculus</name>
    <name type="common">Rabbit</name>
    <dbReference type="NCBI Taxonomy" id="9986"/>
    <lineage>
        <taxon>Eukaryota</taxon>
        <taxon>Metazoa</taxon>
        <taxon>Chordata</taxon>
        <taxon>Craniata</taxon>
        <taxon>Vertebrata</taxon>
        <taxon>Euteleostomi</taxon>
        <taxon>Mammalia</taxon>
        <taxon>Eutheria</taxon>
        <taxon>Euarchontoglires</taxon>
        <taxon>Glires</taxon>
        <taxon>Lagomorpha</taxon>
        <taxon>Leporidae</taxon>
        <taxon>Oryctolagus</taxon>
    </lineage>
</organism>
<reference evidence="6" key="2">
    <citation type="submission" date="2025-08" db="UniProtKB">
        <authorList>
            <consortium name="Ensembl"/>
        </authorList>
    </citation>
    <scope>IDENTIFICATION</scope>
    <source>
        <strain evidence="6">Thorbecke</strain>
    </source>
</reference>
<dbReference type="InParanoid" id="A0A5F9DGM2"/>
<evidence type="ECO:0000256" key="4">
    <source>
        <dbReference type="RuleBase" id="RU004383"/>
    </source>
</evidence>
<sequence>MTNRLLQRKQMVIDVLHPGKATVPKTEIREKLAKMYKTTPDVIFVFGFRTHFGGGKTTGFGMIYDSLDYAKKNEPKHRLARHGLYEKKKTSRKQRKERKNRMKKVRGTAKANVGAGKKKVTCSAKLCGIVVCLHTSRVVWPSPLALISAAWGPHWCSDPGGRLAGPVGVSPFRCSLAWTVRGEQLLVPGIKLPGSWPKEQLDQCGPCLPGTL</sequence>
<dbReference type="InterPro" id="IPR012678">
    <property type="entry name" value="Ribosomal_uL23/eL15/eS24_sf"/>
</dbReference>
<protein>
    <recommendedName>
        <fullName evidence="4">40S ribosomal protein S24</fullName>
    </recommendedName>
</protein>
<keyword evidence="3" id="KW-0687">Ribonucleoprotein</keyword>
<feature type="compositionally biased region" description="Basic residues" evidence="5">
    <location>
        <begin position="89"/>
        <end position="107"/>
    </location>
</feature>
<accession>A0A5F9DGM2</accession>
<dbReference type="FunFam" id="3.30.70.3370:FF:000001">
    <property type="entry name" value="40S ribosomal protein S24"/>
    <property type="match status" value="1"/>
</dbReference>
<dbReference type="SMR" id="A0A5F9DGM2"/>
<keyword evidence="2" id="KW-0689">Ribosomal protein</keyword>
<evidence type="ECO:0000313" key="6">
    <source>
        <dbReference type="Ensembl" id="ENSOCUP00000044492.1"/>
    </source>
</evidence>
<evidence type="ECO:0000256" key="3">
    <source>
        <dbReference type="ARBA" id="ARBA00023274"/>
    </source>
</evidence>
<keyword evidence="7" id="KW-1185">Reference proteome</keyword>
<dbReference type="EMBL" id="AAGW02037143">
    <property type="status" value="NOT_ANNOTATED_CDS"/>
    <property type="molecule type" value="Genomic_DNA"/>
</dbReference>
<evidence type="ECO:0000313" key="7">
    <source>
        <dbReference type="Proteomes" id="UP000001811"/>
    </source>
</evidence>
<dbReference type="STRING" id="9986.ENSOCUP00000044492"/>
<dbReference type="PROSITE" id="PS00529">
    <property type="entry name" value="RIBOSOMAL_S24E"/>
    <property type="match status" value="1"/>
</dbReference>
<evidence type="ECO:0000256" key="2">
    <source>
        <dbReference type="ARBA" id="ARBA00022980"/>
    </source>
</evidence>
<dbReference type="Proteomes" id="UP000001811">
    <property type="component" value="Chromosome 18"/>
</dbReference>
<dbReference type="Bgee" id="ENSOCUG00000012472">
    <property type="expression patterns" value="Expressed in skin of back and 15 other cell types or tissues"/>
</dbReference>
<evidence type="ECO:0000256" key="1">
    <source>
        <dbReference type="ARBA" id="ARBA00009680"/>
    </source>
</evidence>
<dbReference type="HAMAP" id="MF_00545">
    <property type="entry name" value="Ribosomal_eS24"/>
    <property type="match status" value="1"/>
</dbReference>
<dbReference type="GO" id="GO:0022627">
    <property type="term" value="C:cytosolic small ribosomal subunit"/>
    <property type="evidence" value="ECO:0007669"/>
    <property type="project" value="UniProtKB-ARBA"/>
</dbReference>
<dbReference type="AlphaFoldDB" id="A0A5F9DGM2"/>
<dbReference type="GO" id="GO:0006412">
    <property type="term" value="P:translation"/>
    <property type="evidence" value="ECO:0007669"/>
    <property type="project" value="InterPro"/>
</dbReference>
<feature type="region of interest" description="Disordered" evidence="5">
    <location>
        <begin position="85"/>
        <end position="110"/>
    </location>
</feature>
<evidence type="ECO:0000256" key="5">
    <source>
        <dbReference type="SAM" id="MobiDB-lite"/>
    </source>
</evidence>
<reference evidence="6 7" key="1">
    <citation type="journal article" date="2011" name="Nature">
        <title>A high-resolution map of human evolutionary constraint using 29 mammals.</title>
        <authorList>
            <person name="Lindblad-Toh K."/>
            <person name="Garber M."/>
            <person name="Zuk O."/>
            <person name="Lin M.F."/>
            <person name="Parker B.J."/>
            <person name="Washietl S."/>
            <person name="Kheradpour P."/>
            <person name="Ernst J."/>
            <person name="Jordan G."/>
            <person name="Mauceli E."/>
            <person name="Ward L.D."/>
            <person name="Lowe C.B."/>
            <person name="Holloway A.K."/>
            <person name="Clamp M."/>
            <person name="Gnerre S."/>
            <person name="Alfoldi J."/>
            <person name="Beal K."/>
            <person name="Chang J."/>
            <person name="Clawson H."/>
            <person name="Cuff J."/>
            <person name="Di Palma F."/>
            <person name="Fitzgerald S."/>
            <person name="Flicek P."/>
            <person name="Guttman M."/>
            <person name="Hubisz M.J."/>
            <person name="Jaffe D.B."/>
            <person name="Jungreis I."/>
            <person name="Kent W.J."/>
            <person name="Kostka D."/>
            <person name="Lara M."/>
            <person name="Martins A.L."/>
            <person name="Massingham T."/>
            <person name="Moltke I."/>
            <person name="Raney B.J."/>
            <person name="Rasmussen M.D."/>
            <person name="Robinson J."/>
            <person name="Stark A."/>
            <person name="Vilella A.J."/>
            <person name="Wen J."/>
            <person name="Xie X."/>
            <person name="Zody M.C."/>
            <person name="Baldwin J."/>
            <person name="Bloom T."/>
            <person name="Chin C.W."/>
            <person name="Heiman D."/>
            <person name="Nicol R."/>
            <person name="Nusbaum C."/>
            <person name="Young S."/>
            <person name="Wilkinson J."/>
            <person name="Worley K.C."/>
            <person name="Kovar C.L."/>
            <person name="Muzny D.M."/>
            <person name="Gibbs R.A."/>
            <person name="Cree A."/>
            <person name="Dihn H.H."/>
            <person name="Fowler G."/>
            <person name="Jhangiani S."/>
            <person name="Joshi V."/>
            <person name="Lee S."/>
            <person name="Lewis L.R."/>
            <person name="Nazareth L.V."/>
            <person name="Okwuonu G."/>
            <person name="Santibanez J."/>
            <person name="Warren W.C."/>
            <person name="Mardis E.R."/>
            <person name="Weinstock G.M."/>
            <person name="Wilson R.K."/>
            <person name="Delehaunty K."/>
            <person name="Dooling D."/>
            <person name="Fronik C."/>
            <person name="Fulton L."/>
            <person name="Fulton B."/>
            <person name="Graves T."/>
            <person name="Minx P."/>
            <person name="Sodergren E."/>
            <person name="Birney E."/>
            <person name="Margulies E.H."/>
            <person name="Herrero J."/>
            <person name="Green E.D."/>
            <person name="Haussler D."/>
            <person name="Siepel A."/>
            <person name="Goldman N."/>
            <person name="Pollard K.S."/>
            <person name="Pedersen J.S."/>
            <person name="Lander E.S."/>
            <person name="Kellis M."/>
        </authorList>
    </citation>
    <scope>NUCLEOTIDE SEQUENCE [LARGE SCALE GENOMIC DNA]</scope>
    <source>
        <strain evidence="6 7">Thorbecke inbred</strain>
    </source>
</reference>
<dbReference type="Pfam" id="PF01282">
    <property type="entry name" value="Ribosomal_S24e"/>
    <property type="match status" value="1"/>
</dbReference>
<dbReference type="SUPFAM" id="SSF54189">
    <property type="entry name" value="Ribosomal proteins S24e, L23 and L15e"/>
    <property type="match status" value="1"/>
</dbReference>
<dbReference type="InterPro" id="IPR018098">
    <property type="entry name" value="Ribosomal_eS24_CS"/>
</dbReference>
<dbReference type="InterPro" id="IPR001976">
    <property type="entry name" value="Ribosomal_eS24"/>
</dbReference>